<keyword evidence="4 5" id="KW-0472">Membrane</keyword>
<comment type="subcellular location">
    <subcellularLocation>
        <location evidence="1">Membrane</location>
        <topology evidence="1">Multi-pass membrane protein</topology>
    </subcellularLocation>
</comment>
<feature type="transmembrane region" description="Helical" evidence="5">
    <location>
        <begin position="21"/>
        <end position="42"/>
    </location>
</feature>
<keyword evidence="2 5" id="KW-0812">Transmembrane</keyword>
<evidence type="ECO:0000256" key="3">
    <source>
        <dbReference type="ARBA" id="ARBA00022989"/>
    </source>
</evidence>
<dbReference type="AlphaFoldDB" id="A0A871Y7E6"/>
<feature type="transmembrane region" description="Helical" evidence="5">
    <location>
        <begin position="62"/>
        <end position="90"/>
    </location>
</feature>
<dbReference type="Pfam" id="PF09685">
    <property type="entry name" value="MamF_MmsF"/>
    <property type="match status" value="1"/>
</dbReference>
<organism evidence="7">
    <name type="scientific">uncultured Micrococcales bacterium</name>
    <dbReference type="NCBI Taxonomy" id="1920814"/>
    <lineage>
        <taxon>Bacteria</taxon>
        <taxon>Bacillati</taxon>
        <taxon>Actinomycetota</taxon>
        <taxon>Actinomycetes</taxon>
        <taxon>Micrococcales</taxon>
        <taxon>environmental samples</taxon>
    </lineage>
</organism>
<evidence type="ECO:0000313" key="7">
    <source>
        <dbReference type="EMBL" id="QOV09022.1"/>
    </source>
</evidence>
<evidence type="ECO:0000256" key="1">
    <source>
        <dbReference type="ARBA" id="ARBA00004141"/>
    </source>
</evidence>
<evidence type="ECO:0008006" key="8">
    <source>
        <dbReference type="Google" id="ProtNLM"/>
    </source>
</evidence>
<proteinExistence type="predicted"/>
<reference evidence="7" key="1">
    <citation type="submission" date="2020-10" db="EMBL/GenBank/DDBJ databases">
        <title>Diverse heliorhodopsins detected via functional metagenomics in peat lake Actinobacteria, Chloroflexi and Archaea.</title>
        <authorList>
            <person name="Chazan A."/>
            <person name="Rozenberg A."/>
            <person name="Tahan R."/>
            <person name="Mannen K."/>
            <person name="Nagata T."/>
            <person name="Yaish S."/>
            <person name="Larom S."/>
            <person name="Kandori H."/>
            <person name="Inoue K."/>
            <person name="Beja O."/>
            <person name="Pushkarev A."/>
        </authorList>
    </citation>
    <scope>NUCLEOTIDE SEQUENCE</scope>
</reference>
<evidence type="ECO:0000256" key="5">
    <source>
        <dbReference type="SAM" id="Phobius"/>
    </source>
</evidence>
<dbReference type="InterPro" id="IPR019109">
    <property type="entry name" value="MamF_MmsF"/>
</dbReference>
<keyword evidence="3 5" id="KW-1133">Transmembrane helix</keyword>
<sequence length="115" mass="12861">MSTNPYASEKMSPESEKLWAVALHLLAIPFEFFAPLIGYFLLRDKGPFVSHHAKESLNFGLTVVIAAIVLAISIVGLLFLWVLPIVWVVFRIIAAFKAGQGEFYKIPIAIKFIKL</sequence>
<gene>
    <name evidence="6" type="ORF">HULAa2F4_00021</name>
    <name evidence="7" type="ORF">HULAa3G5_00008</name>
</gene>
<dbReference type="EMBL" id="MW122881">
    <property type="protein sequence ID" value="QOV09022.1"/>
    <property type="molecule type" value="Genomic_DNA"/>
</dbReference>
<protein>
    <recommendedName>
        <fullName evidence="8">DUF4870 domain-containing protein</fullName>
    </recommendedName>
</protein>
<accession>A0A871Y7E6</accession>
<evidence type="ECO:0000313" key="6">
    <source>
        <dbReference type="EMBL" id="QOV08995.1"/>
    </source>
</evidence>
<dbReference type="EMBL" id="MW122880">
    <property type="protein sequence ID" value="QOV08995.1"/>
    <property type="molecule type" value="Genomic_DNA"/>
</dbReference>
<evidence type="ECO:0000256" key="4">
    <source>
        <dbReference type="ARBA" id="ARBA00023136"/>
    </source>
</evidence>
<name>A0A871Y7E6_9MICO</name>
<evidence type="ECO:0000256" key="2">
    <source>
        <dbReference type="ARBA" id="ARBA00022692"/>
    </source>
</evidence>